<dbReference type="SUPFAM" id="SSF54862">
    <property type="entry name" value="4Fe-4S ferredoxins"/>
    <property type="match status" value="1"/>
</dbReference>
<keyword evidence="4 8" id="KW-0249">Electron transport</keyword>
<reference evidence="11" key="1">
    <citation type="submission" date="2016-10" db="EMBL/GenBank/DDBJ databases">
        <authorList>
            <person name="Varghese N."/>
            <person name="Submissions S."/>
        </authorList>
    </citation>
    <scope>NUCLEOTIDE SEQUENCE [LARGE SCALE GENOMIC DNA]</scope>
    <source>
        <strain evidence="11">DSM 44498</strain>
    </source>
</reference>
<comment type="function">
    <text evidence="8">Ferredoxins are iron-sulfur proteins that transfer electrons in a wide variety of metabolic reactions.</text>
</comment>
<comment type="cofactor">
    <cofactor evidence="1">
        <name>[3Fe-4S] cluster</name>
        <dbReference type="ChEBI" id="CHEBI:21137"/>
    </cofactor>
</comment>
<evidence type="ECO:0000313" key="11">
    <source>
        <dbReference type="Proteomes" id="UP000183561"/>
    </source>
</evidence>
<keyword evidence="2 8" id="KW-0813">Transport</keyword>
<evidence type="ECO:0000256" key="7">
    <source>
        <dbReference type="ARBA" id="ARBA00023291"/>
    </source>
</evidence>
<keyword evidence="5 8" id="KW-0408">Iron</keyword>
<evidence type="ECO:0000313" key="10">
    <source>
        <dbReference type="EMBL" id="SED60676.1"/>
    </source>
</evidence>
<keyword evidence="7" id="KW-0003">3Fe-4S</keyword>
<protein>
    <recommendedName>
        <fullName evidence="8">Ferredoxin</fullName>
    </recommendedName>
</protein>
<dbReference type="PANTHER" id="PTHR36923">
    <property type="entry name" value="FERREDOXIN"/>
    <property type="match status" value="1"/>
</dbReference>
<evidence type="ECO:0000256" key="3">
    <source>
        <dbReference type="ARBA" id="ARBA00022723"/>
    </source>
</evidence>
<evidence type="ECO:0000259" key="9">
    <source>
        <dbReference type="PROSITE" id="PS51379"/>
    </source>
</evidence>
<keyword evidence="6 8" id="KW-0411">Iron-sulfur</keyword>
<evidence type="ECO:0000256" key="1">
    <source>
        <dbReference type="ARBA" id="ARBA00001927"/>
    </source>
</evidence>
<keyword evidence="3 8" id="KW-0479">Metal-binding</keyword>
<dbReference type="PANTHER" id="PTHR36923:SF3">
    <property type="entry name" value="FERREDOXIN"/>
    <property type="match status" value="1"/>
</dbReference>
<dbReference type="InterPro" id="IPR001080">
    <property type="entry name" value="3Fe4S_ferredoxin"/>
</dbReference>
<dbReference type="EMBL" id="FNSV01000005">
    <property type="protein sequence ID" value="SED60676.1"/>
    <property type="molecule type" value="Genomic_DNA"/>
</dbReference>
<dbReference type="Proteomes" id="UP000183561">
    <property type="component" value="Unassembled WGS sequence"/>
</dbReference>
<evidence type="ECO:0000256" key="4">
    <source>
        <dbReference type="ARBA" id="ARBA00022982"/>
    </source>
</evidence>
<organism evidence="10 11">
    <name type="scientific">Rhodococcus koreensis</name>
    <dbReference type="NCBI Taxonomy" id="99653"/>
    <lineage>
        <taxon>Bacteria</taxon>
        <taxon>Bacillati</taxon>
        <taxon>Actinomycetota</taxon>
        <taxon>Actinomycetes</taxon>
        <taxon>Mycobacteriales</taxon>
        <taxon>Nocardiaceae</taxon>
        <taxon>Rhodococcus</taxon>
    </lineage>
</organism>
<feature type="domain" description="4Fe-4S ferredoxin-type" evidence="9">
    <location>
        <begin position="2"/>
        <end position="30"/>
    </location>
</feature>
<proteinExistence type="predicted"/>
<evidence type="ECO:0000256" key="8">
    <source>
        <dbReference type="RuleBase" id="RU368020"/>
    </source>
</evidence>
<dbReference type="GO" id="GO:0051538">
    <property type="term" value="F:3 iron, 4 sulfur cluster binding"/>
    <property type="evidence" value="ECO:0007669"/>
    <property type="project" value="UniProtKB-KW"/>
</dbReference>
<dbReference type="PROSITE" id="PS51379">
    <property type="entry name" value="4FE4S_FER_2"/>
    <property type="match status" value="1"/>
</dbReference>
<dbReference type="Pfam" id="PF13370">
    <property type="entry name" value="Fer4_13"/>
    <property type="match status" value="1"/>
</dbReference>
<dbReference type="AlphaFoldDB" id="A0A1H5C218"/>
<gene>
    <name evidence="10" type="ORF">SAMN04490239_8965</name>
</gene>
<dbReference type="InterPro" id="IPR051269">
    <property type="entry name" value="Fe-S_cluster_ET"/>
</dbReference>
<dbReference type="Gene3D" id="3.30.70.20">
    <property type="match status" value="1"/>
</dbReference>
<dbReference type="GO" id="GO:0009055">
    <property type="term" value="F:electron transfer activity"/>
    <property type="evidence" value="ECO:0007669"/>
    <property type="project" value="UniProtKB-UniRule"/>
</dbReference>
<evidence type="ECO:0000256" key="5">
    <source>
        <dbReference type="ARBA" id="ARBA00023004"/>
    </source>
</evidence>
<sequence length="69" mass="7429">MMKIHIDEDKCVGGGQCVLAAPDVFDQRDEDGVAVLLVDNAPAELHDQIREAARLCPAVAIELGERAET</sequence>
<evidence type="ECO:0000256" key="2">
    <source>
        <dbReference type="ARBA" id="ARBA00022448"/>
    </source>
</evidence>
<name>A0A1H5C218_9NOCA</name>
<dbReference type="InterPro" id="IPR017896">
    <property type="entry name" value="4Fe4S_Fe-S-bd"/>
</dbReference>
<dbReference type="PRINTS" id="PR00352">
    <property type="entry name" value="3FE4SFRDOXIN"/>
</dbReference>
<keyword evidence="11" id="KW-1185">Reference proteome</keyword>
<accession>A0A1H5C218</accession>
<dbReference type="GO" id="GO:0005506">
    <property type="term" value="F:iron ion binding"/>
    <property type="evidence" value="ECO:0007669"/>
    <property type="project" value="UniProtKB-UniRule"/>
</dbReference>
<evidence type="ECO:0000256" key="6">
    <source>
        <dbReference type="ARBA" id="ARBA00023014"/>
    </source>
</evidence>